<dbReference type="SMART" id="SM00387">
    <property type="entry name" value="HATPase_c"/>
    <property type="match status" value="1"/>
</dbReference>
<dbReference type="InterPro" id="IPR034160">
    <property type="entry name" value="TOPRIM_GyrB"/>
</dbReference>
<dbReference type="GO" id="GO:0046872">
    <property type="term" value="F:metal ion binding"/>
    <property type="evidence" value="ECO:0007669"/>
    <property type="project" value="UniProtKB-UniRule"/>
</dbReference>
<dbReference type="InterPro" id="IPR013760">
    <property type="entry name" value="Topo_IIA-like_dom_sf"/>
</dbReference>
<keyword evidence="12" id="KW-0809">Transit peptide</keyword>
<dbReference type="SUPFAM" id="SSF55874">
    <property type="entry name" value="ATPase domain of HSP90 chaperone/DNA topoisomerase II/histidine kinase"/>
    <property type="match status" value="1"/>
</dbReference>
<dbReference type="InterPro" id="IPR001241">
    <property type="entry name" value="Topo_IIA"/>
</dbReference>
<dbReference type="EMBL" id="HBIU01030854">
    <property type="protein sequence ID" value="CAE0635518.1"/>
    <property type="molecule type" value="Transcribed_RNA"/>
</dbReference>
<dbReference type="NCBIfam" id="NF004189">
    <property type="entry name" value="PRK05644.1"/>
    <property type="match status" value="1"/>
</dbReference>
<dbReference type="PANTHER" id="PTHR45866">
    <property type="entry name" value="DNA GYRASE/TOPOISOMERASE SUBUNIT B"/>
    <property type="match status" value="1"/>
</dbReference>
<evidence type="ECO:0000256" key="3">
    <source>
        <dbReference type="ARBA" id="ARBA00004474"/>
    </source>
</evidence>
<dbReference type="SMART" id="SM00433">
    <property type="entry name" value="TOP2c"/>
    <property type="match status" value="1"/>
</dbReference>
<dbReference type="InterPro" id="IPR011557">
    <property type="entry name" value="GyrB"/>
</dbReference>
<keyword evidence="5" id="KW-0479">Metal-binding</keyword>
<dbReference type="InterPro" id="IPR006171">
    <property type="entry name" value="TOPRIM_dom"/>
</dbReference>
<evidence type="ECO:0000256" key="12">
    <source>
        <dbReference type="RuleBase" id="RU362094"/>
    </source>
</evidence>
<dbReference type="GO" id="GO:0003677">
    <property type="term" value="F:DNA binding"/>
    <property type="evidence" value="ECO:0007669"/>
    <property type="project" value="UniProtKB-UniRule"/>
</dbReference>
<organism evidence="14">
    <name type="scientific">Heterosigma akashiwo</name>
    <name type="common">Chromophytic alga</name>
    <name type="synonym">Heterosigma carterae</name>
    <dbReference type="NCBI Taxonomy" id="2829"/>
    <lineage>
        <taxon>Eukaryota</taxon>
        <taxon>Sar</taxon>
        <taxon>Stramenopiles</taxon>
        <taxon>Ochrophyta</taxon>
        <taxon>Raphidophyceae</taxon>
        <taxon>Chattonellales</taxon>
        <taxon>Chattonellaceae</taxon>
        <taxon>Heterosigma</taxon>
    </lineage>
</organism>
<dbReference type="PANTHER" id="PTHR45866:SF1">
    <property type="entry name" value="DNA GYRASE SUBUNIT B, MITOCHONDRIAL"/>
    <property type="match status" value="1"/>
</dbReference>
<evidence type="ECO:0000256" key="7">
    <source>
        <dbReference type="ARBA" id="ARBA00022840"/>
    </source>
</evidence>
<name>A0A7S3XY21_HETAK</name>
<evidence type="ECO:0000256" key="6">
    <source>
        <dbReference type="ARBA" id="ARBA00022741"/>
    </source>
</evidence>
<dbReference type="InterPro" id="IPR003594">
    <property type="entry name" value="HATPase_dom"/>
</dbReference>
<dbReference type="NCBIfam" id="TIGR01059">
    <property type="entry name" value="gyrB"/>
    <property type="match status" value="1"/>
</dbReference>
<dbReference type="InterPro" id="IPR036890">
    <property type="entry name" value="HATPase_C_sf"/>
</dbReference>
<evidence type="ECO:0000256" key="10">
    <source>
        <dbReference type="ARBA" id="ARBA00023125"/>
    </source>
</evidence>
<dbReference type="InterPro" id="IPR002288">
    <property type="entry name" value="DNA_gyrase_B_C"/>
</dbReference>
<evidence type="ECO:0000256" key="4">
    <source>
        <dbReference type="ARBA" id="ARBA00010708"/>
    </source>
</evidence>
<dbReference type="CDD" id="cd16928">
    <property type="entry name" value="HATPase_GyrB-like"/>
    <property type="match status" value="1"/>
</dbReference>
<evidence type="ECO:0000256" key="8">
    <source>
        <dbReference type="ARBA" id="ARBA00022842"/>
    </source>
</evidence>
<comment type="similarity">
    <text evidence="4 12">Belongs to the type II topoisomerase GyrB family.</text>
</comment>
<evidence type="ECO:0000259" key="13">
    <source>
        <dbReference type="PROSITE" id="PS50880"/>
    </source>
</evidence>
<evidence type="ECO:0000256" key="11">
    <source>
        <dbReference type="ARBA" id="ARBA00023235"/>
    </source>
</evidence>
<comment type="cofactor">
    <cofactor evidence="12">
        <name>Ca(2+)</name>
        <dbReference type="ChEBI" id="CHEBI:29108"/>
    </cofactor>
    <cofactor evidence="12">
        <name>Mg(2+)</name>
        <dbReference type="ChEBI" id="CHEBI:18420"/>
    </cofactor>
    <cofactor evidence="12">
        <name>Mn(2+)</name>
        <dbReference type="ChEBI" id="CHEBI:29035"/>
    </cofactor>
</comment>
<dbReference type="PRINTS" id="PR00418">
    <property type="entry name" value="TPI2FAMILY"/>
</dbReference>
<dbReference type="GO" id="GO:0003918">
    <property type="term" value="F:DNA topoisomerase type II (double strand cut, ATP-hydrolyzing) activity"/>
    <property type="evidence" value="ECO:0007669"/>
    <property type="project" value="UniProtKB-UniRule"/>
</dbReference>
<evidence type="ECO:0000313" key="14">
    <source>
        <dbReference type="EMBL" id="CAE0635518.1"/>
    </source>
</evidence>
<accession>A0A7S3XY21</accession>
<dbReference type="PRINTS" id="PR01159">
    <property type="entry name" value="DNAGYRASEB"/>
</dbReference>
<dbReference type="Pfam" id="PF00986">
    <property type="entry name" value="DNA_gyraseB_C"/>
    <property type="match status" value="1"/>
</dbReference>
<dbReference type="InterPro" id="IPR000565">
    <property type="entry name" value="Topo_IIA_B"/>
</dbReference>
<dbReference type="FunFam" id="3.30.565.10:FF:000002">
    <property type="entry name" value="DNA gyrase subunit B"/>
    <property type="match status" value="1"/>
</dbReference>
<evidence type="ECO:0000256" key="5">
    <source>
        <dbReference type="ARBA" id="ARBA00022723"/>
    </source>
</evidence>
<dbReference type="GO" id="GO:0005524">
    <property type="term" value="F:ATP binding"/>
    <property type="evidence" value="ECO:0007669"/>
    <property type="project" value="UniProtKB-UniRule"/>
</dbReference>
<evidence type="ECO:0000256" key="2">
    <source>
        <dbReference type="ARBA" id="ARBA00001946"/>
    </source>
</evidence>
<evidence type="ECO:0000256" key="1">
    <source>
        <dbReference type="ARBA" id="ARBA00000185"/>
    </source>
</evidence>
<dbReference type="InterPro" id="IPR013506">
    <property type="entry name" value="Topo_IIA_bsu_dom2"/>
</dbReference>
<comment type="subunit">
    <text evidence="12">Made up of two chains. The A chain is responsible for DNA breakage and rejoining; the B chain catalyzes ATP hydrolysis.</text>
</comment>
<dbReference type="InterPro" id="IPR020568">
    <property type="entry name" value="Ribosomal_Su5_D2-typ_SF"/>
</dbReference>
<reference evidence="14" key="1">
    <citation type="submission" date="2021-01" db="EMBL/GenBank/DDBJ databases">
        <authorList>
            <person name="Corre E."/>
            <person name="Pelletier E."/>
            <person name="Niang G."/>
            <person name="Scheremetjew M."/>
            <person name="Finn R."/>
            <person name="Kale V."/>
            <person name="Holt S."/>
            <person name="Cochrane G."/>
            <person name="Meng A."/>
            <person name="Brown T."/>
            <person name="Cohen L."/>
        </authorList>
    </citation>
    <scope>NUCLEOTIDE SEQUENCE</scope>
    <source>
        <strain evidence="14">CCMP3107</strain>
    </source>
</reference>
<gene>
    <name evidence="14" type="ORF">HAKA00212_LOCUS14261</name>
</gene>
<dbReference type="GO" id="GO:0009536">
    <property type="term" value="C:plastid"/>
    <property type="evidence" value="ECO:0007669"/>
    <property type="project" value="UniProtKB-SubCell"/>
</dbReference>
<dbReference type="EC" id="5.6.2.2" evidence="12"/>
<dbReference type="Gene3D" id="3.30.565.10">
    <property type="entry name" value="Histidine kinase-like ATPase, C-terminal domain"/>
    <property type="match status" value="1"/>
</dbReference>
<dbReference type="InterPro" id="IPR018522">
    <property type="entry name" value="TopoIIA_CS"/>
</dbReference>
<dbReference type="CDD" id="cd03366">
    <property type="entry name" value="TOPRIM_TopoIIA_GyrB"/>
    <property type="match status" value="1"/>
</dbReference>
<dbReference type="AlphaFoldDB" id="A0A7S3XY21"/>
<dbReference type="CDD" id="cd00822">
    <property type="entry name" value="TopoII_Trans_DNA_gyrase"/>
    <property type="match status" value="1"/>
</dbReference>
<dbReference type="Pfam" id="PF01751">
    <property type="entry name" value="Toprim"/>
    <property type="match status" value="1"/>
</dbReference>
<keyword evidence="11 12" id="KW-0413">Isomerase</keyword>
<dbReference type="PROSITE" id="PS00177">
    <property type="entry name" value="TOPOISOMERASE_II"/>
    <property type="match status" value="1"/>
</dbReference>
<dbReference type="PROSITE" id="PS50880">
    <property type="entry name" value="TOPRIM"/>
    <property type="match status" value="1"/>
</dbReference>
<dbReference type="FunFam" id="3.40.50.670:FF:000002">
    <property type="entry name" value="DNA gyrase subunit B"/>
    <property type="match status" value="1"/>
</dbReference>
<dbReference type="SUPFAM" id="SSF56719">
    <property type="entry name" value="Type II DNA topoisomerase"/>
    <property type="match status" value="1"/>
</dbReference>
<dbReference type="Pfam" id="PF02518">
    <property type="entry name" value="HATPase_c"/>
    <property type="match status" value="1"/>
</dbReference>
<dbReference type="Pfam" id="PF00204">
    <property type="entry name" value="DNA_gyraseB"/>
    <property type="match status" value="1"/>
</dbReference>
<comment type="subcellular location">
    <subcellularLocation>
        <location evidence="3">Plastid</location>
    </subcellularLocation>
</comment>
<keyword evidence="8" id="KW-0460">Magnesium</keyword>
<dbReference type="GO" id="GO:0005694">
    <property type="term" value="C:chromosome"/>
    <property type="evidence" value="ECO:0007669"/>
    <property type="project" value="InterPro"/>
</dbReference>
<dbReference type="Gene3D" id="3.30.230.10">
    <property type="match status" value="1"/>
</dbReference>
<evidence type="ECO:0000256" key="9">
    <source>
        <dbReference type="ARBA" id="ARBA00023029"/>
    </source>
</evidence>
<keyword evidence="9 12" id="KW-0799">Topoisomerase</keyword>
<keyword evidence="7 12" id="KW-0067">ATP-binding</keyword>
<protein>
    <recommendedName>
        <fullName evidence="12">DNA gyrase subunit B</fullName>
        <ecNumber evidence="12">5.6.2.2</ecNumber>
    </recommendedName>
</protein>
<dbReference type="InterPro" id="IPR013759">
    <property type="entry name" value="Topo_IIA_B_C"/>
</dbReference>
<dbReference type="InterPro" id="IPR014721">
    <property type="entry name" value="Ribsml_uS5_D2-typ_fold_subgr"/>
</dbReference>
<feature type="domain" description="Toprim" evidence="13">
    <location>
        <begin position="471"/>
        <end position="586"/>
    </location>
</feature>
<dbReference type="GO" id="GO:0006265">
    <property type="term" value="P:DNA topological change"/>
    <property type="evidence" value="ECO:0007669"/>
    <property type="project" value="UniProtKB-UniRule"/>
</dbReference>
<comment type="cofactor">
    <cofactor evidence="2">
        <name>Mg(2+)</name>
        <dbReference type="ChEBI" id="CHEBI:18420"/>
    </cofactor>
</comment>
<dbReference type="Gene3D" id="3.40.50.670">
    <property type="match status" value="1"/>
</dbReference>
<proteinExistence type="inferred from homology"/>
<keyword evidence="10" id="KW-0238">DNA-binding</keyword>
<comment type="catalytic activity">
    <reaction evidence="1 12">
        <text>ATP-dependent breakage, passage and rejoining of double-stranded DNA.</text>
        <dbReference type="EC" id="5.6.2.2"/>
    </reaction>
</comment>
<keyword evidence="6 12" id="KW-0547">Nucleotide-binding</keyword>
<dbReference type="SUPFAM" id="SSF54211">
    <property type="entry name" value="Ribosomal protein S5 domain 2-like"/>
    <property type="match status" value="1"/>
</dbReference>
<comment type="function">
    <text evidence="12">A type II topoisomerase that negatively supercoils closed circular double-stranded DNA in an ATP-dependent manner.</text>
</comment>
<sequence>MMSSTVGNKAYGADQITVLEGLEPVRKRPGMYIGSTGPKGLHHLVFEVVDNSIDEALAGHCDEILIIIHPDGSLSVQDNGRGIPCEVHPKTGRSALETVLTVLHAGGKFGGDSGYKVSGGLHGVGVSVVNALSEWLEVTVGRDGKRHELSFARGKVQGDLRTAEDAAARGTYVRFLPDAQIFKTQTEFEWDKLAGRLDELAYLNAGVRLVLRDLRPEARERAIAQHRAAVAAAADGDPKGEEEKELARQLAAQPLPEYREKAFYHKGGLEEFLDLLCEDKQPLSTDSPGDGLVKAVGTKAGVEVEACLRWSRDMYSDMLISFANGIKTNDGGSHLDGLKACVTRTVNAAGRKAGKLKEGDANLGGDFVREGLTAIINVKVPEPEFEGQTKNRLGNPEVRSIVDSIVAEQLNSIFEWHPKVLAAVLDKAQSAAAAAAAARAARDLVRRKSLLTSTVLPGKLADCASKDPFRSEIYVVEGDSAAGSAKQGRDRESQAILPLRGKILNIEKAASEKIYQNNELQALISALGLGIKGQEFAESNLRYHKIIIMTDADVDGSHIRILLLTFFYRYQRELIEKGFVYVACPPLYKVTQGRGFSKYVFDQAELDALLKELPASPAPQLQRFKGLGEMMPTQLWDTTMNPETRILKRVTVEESALADKLLTVLMGDAVAPRKEFISTHAAELDMEDLDF</sequence>